<evidence type="ECO:0000256" key="12">
    <source>
        <dbReference type="ARBA" id="ARBA00023242"/>
    </source>
</evidence>
<evidence type="ECO:0000256" key="15">
    <source>
        <dbReference type="ARBA" id="ARBA00061971"/>
    </source>
</evidence>
<evidence type="ECO:0000256" key="8">
    <source>
        <dbReference type="ARBA" id="ARBA00022801"/>
    </source>
</evidence>
<keyword evidence="9" id="KW-0460">Magnesium</keyword>
<reference evidence="18" key="1">
    <citation type="submission" date="2025-08" db="UniProtKB">
        <authorList>
            <consortium name="RefSeq"/>
        </authorList>
    </citation>
    <scope>IDENTIFICATION</scope>
</reference>
<keyword evidence="17" id="KW-1185">Reference proteome</keyword>
<evidence type="ECO:0000256" key="9">
    <source>
        <dbReference type="ARBA" id="ARBA00022842"/>
    </source>
</evidence>
<dbReference type="GO" id="GO:0006281">
    <property type="term" value="P:DNA repair"/>
    <property type="evidence" value="ECO:0007669"/>
    <property type="project" value="InterPro"/>
</dbReference>
<dbReference type="GO" id="GO:0003727">
    <property type="term" value="F:single-stranded RNA binding"/>
    <property type="evidence" value="ECO:0007669"/>
    <property type="project" value="TreeGrafter"/>
</dbReference>
<dbReference type="AlphaFoldDB" id="A0A6P7MY76"/>
<dbReference type="PANTHER" id="PTHR28511:SF1">
    <property type="entry name" value="ENDONUCLEASE V"/>
    <property type="match status" value="1"/>
</dbReference>
<evidence type="ECO:0000313" key="18">
    <source>
        <dbReference type="RefSeq" id="XP_029011912.1"/>
    </source>
</evidence>
<dbReference type="Pfam" id="PF04493">
    <property type="entry name" value="Endonuclease_5"/>
    <property type="match status" value="1"/>
</dbReference>
<accession>A0A6P7MY76</accession>
<keyword evidence="7 18" id="KW-0255">Endonuclease</keyword>
<evidence type="ECO:0000256" key="11">
    <source>
        <dbReference type="ARBA" id="ARBA00023125"/>
    </source>
</evidence>
<dbReference type="InterPro" id="IPR007581">
    <property type="entry name" value="Endonuclease-V"/>
</dbReference>
<dbReference type="RefSeq" id="XP_029011912.1">
    <property type="nucleotide sequence ID" value="XM_029156079.3"/>
</dbReference>
<dbReference type="GeneID" id="114858623"/>
<evidence type="ECO:0000256" key="13">
    <source>
        <dbReference type="ARBA" id="ARBA00056032"/>
    </source>
</evidence>
<dbReference type="GO" id="GO:0005730">
    <property type="term" value="C:nucleolus"/>
    <property type="evidence" value="ECO:0007669"/>
    <property type="project" value="UniProtKB-SubCell"/>
</dbReference>
<gene>
    <name evidence="18" type="primary">LOC114858623</name>
</gene>
<comment type="cofactor">
    <cofactor evidence="1">
        <name>Mg(2+)</name>
        <dbReference type="ChEBI" id="CHEBI:18420"/>
    </cofactor>
</comment>
<comment type="subcellular location">
    <subcellularLocation>
        <location evidence="2">Cytoplasm</location>
        <location evidence="2">Stress granule</location>
    </subcellularLocation>
    <subcellularLocation>
        <location evidence="3">Nucleus</location>
        <location evidence="3">Nucleolus</location>
    </subcellularLocation>
</comment>
<proteinExistence type="inferred from homology"/>
<keyword evidence="10" id="KW-0694">RNA-binding</keyword>
<dbReference type="CDD" id="cd06559">
    <property type="entry name" value="Endonuclease_V"/>
    <property type="match status" value="1"/>
</dbReference>
<dbReference type="FunFam" id="3.30.2170.10:FF:000002">
    <property type="entry name" value="Endonuclease V"/>
    <property type="match status" value="1"/>
</dbReference>
<keyword evidence="12" id="KW-0539">Nucleus</keyword>
<evidence type="ECO:0000256" key="5">
    <source>
        <dbReference type="ARBA" id="ARBA00022722"/>
    </source>
</evidence>
<dbReference type="GO" id="GO:0016891">
    <property type="term" value="F:RNA endonuclease activity producing 5'-phosphomonoesters, hydrolytic mechanism"/>
    <property type="evidence" value="ECO:0007669"/>
    <property type="project" value="TreeGrafter"/>
</dbReference>
<keyword evidence="6" id="KW-0479">Metal-binding</keyword>
<protein>
    <recommendedName>
        <fullName evidence="16">Endonuclease V</fullName>
    </recommendedName>
</protein>
<evidence type="ECO:0000313" key="17">
    <source>
        <dbReference type="Proteomes" id="UP000515150"/>
    </source>
</evidence>
<dbReference type="HAMAP" id="MF_00801">
    <property type="entry name" value="Endonuclease_5"/>
    <property type="match status" value="1"/>
</dbReference>
<name>A0A6P7MY76_BETSP</name>
<comment type="subunit">
    <text evidence="15">Monomer. Interacts with PABPC1; the interaction is RNA-dependent and stimulates ENDOV activity.</text>
</comment>
<dbReference type="GO" id="GO:0046872">
    <property type="term" value="F:metal ion binding"/>
    <property type="evidence" value="ECO:0007669"/>
    <property type="project" value="UniProtKB-KW"/>
</dbReference>
<dbReference type="KEGG" id="bspl:114858623"/>
<keyword evidence="5" id="KW-0540">Nuclease</keyword>
<dbReference type="Gene3D" id="3.30.2170.10">
    <property type="entry name" value="archaeoglobus fulgidus dsm 4304 superfamily"/>
    <property type="match status" value="1"/>
</dbReference>
<sequence length="276" mass="30559">MSAPSDDLIRQWESEQASLRQRVLEEDTEDWQREPHFSGLERVGGVDLSFIKGDNVNACAQLVVLSFPDLEVLYEDSRMVTLTAPYIAGFLAFRETPFLLEALRRLERSQPALLPQVVFVDGNGLFHYREFGLACHLGVLSGLPCVGVAKNLLQVQGVSKSQEHQAQIAALQRGGDSFPLTAASGRVLGKALRSSDGSSKPVYVSVGHRISVDTAVRLTHACCRYRVPEPIRQATVHGDRCWEDVSPWEHGRPNPARIKVEEKLPSAAVLRDKSCF</sequence>
<keyword evidence="11" id="KW-0238">DNA-binding</keyword>
<organism evidence="17 18">
    <name type="scientific">Betta splendens</name>
    <name type="common">Siamese fighting fish</name>
    <dbReference type="NCBI Taxonomy" id="158456"/>
    <lineage>
        <taxon>Eukaryota</taxon>
        <taxon>Metazoa</taxon>
        <taxon>Chordata</taxon>
        <taxon>Craniata</taxon>
        <taxon>Vertebrata</taxon>
        <taxon>Euteleostomi</taxon>
        <taxon>Actinopterygii</taxon>
        <taxon>Neopterygii</taxon>
        <taxon>Teleostei</taxon>
        <taxon>Neoteleostei</taxon>
        <taxon>Acanthomorphata</taxon>
        <taxon>Anabantaria</taxon>
        <taxon>Anabantiformes</taxon>
        <taxon>Anabantoidei</taxon>
        <taxon>Osphronemidae</taxon>
        <taxon>Betta</taxon>
    </lineage>
</organism>
<dbReference type="InParanoid" id="A0A6P7MY76"/>
<evidence type="ECO:0000256" key="3">
    <source>
        <dbReference type="ARBA" id="ARBA00004604"/>
    </source>
</evidence>
<dbReference type="PANTHER" id="PTHR28511">
    <property type="entry name" value="ENDONUCLEASE V"/>
    <property type="match status" value="1"/>
</dbReference>
<dbReference type="GO" id="GO:0010494">
    <property type="term" value="C:cytoplasmic stress granule"/>
    <property type="evidence" value="ECO:0007669"/>
    <property type="project" value="UniProtKB-SubCell"/>
</dbReference>
<keyword evidence="8" id="KW-0378">Hydrolase</keyword>
<evidence type="ECO:0000256" key="7">
    <source>
        <dbReference type="ARBA" id="ARBA00022759"/>
    </source>
</evidence>
<dbReference type="GO" id="GO:0003677">
    <property type="term" value="F:DNA binding"/>
    <property type="evidence" value="ECO:0007669"/>
    <property type="project" value="UniProtKB-KW"/>
</dbReference>
<evidence type="ECO:0000256" key="10">
    <source>
        <dbReference type="ARBA" id="ARBA00022884"/>
    </source>
</evidence>
<dbReference type="Proteomes" id="UP000515150">
    <property type="component" value="Chromosome 1"/>
</dbReference>
<comment type="function">
    <text evidence="13">Endoribonuclease that specifically cleaves inosine-containing RNAs: cleaves RNA at the second phosphodiester bond 3' to inosine. Active against both single-stranded and double-stranded RNAs. Has strong preference for single-stranded RNAs (ssRNAs) toward double-stranded RNAs (dsRNAs). Cleaves mRNAs and tRNAs containing inosine. Also able to cleave structure-specific dsRNA substrates containing the specific sites 5'-IIUI-3' and 5'-UIUU-3'. Inosine is present in a number of RNAs following editing; the function of inosine-specific endoribonuclease is still unclear: it could either play a regulatory role in edited RNAs, or be involved in antiviral response by removing the hyperedited long viral dsRNA genome that has undergone A-to-I editing. Binds branched DNA structures.</text>
</comment>
<evidence type="ECO:0000256" key="2">
    <source>
        <dbReference type="ARBA" id="ARBA00004210"/>
    </source>
</evidence>
<evidence type="ECO:0000256" key="14">
    <source>
        <dbReference type="ARBA" id="ARBA00061268"/>
    </source>
</evidence>
<evidence type="ECO:0000256" key="16">
    <source>
        <dbReference type="ARBA" id="ARBA00071695"/>
    </source>
</evidence>
<evidence type="ECO:0000256" key="4">
    <source>
        <dbReference type="ARBA" id="ARBA00022490"/>
    </source>
</evidence>
<keyword evidence="4" id="KW-0963">Cytoplasm</keyword>
<evidence type="ECO:0000256" key="1">
    <source>
        <dbReference type="ARBA" id="ARBA00001946"/>
    </source>
</evidence>
<evidence type="ECO:0000256" key="6">
    <source>
        <dbReference type="ARBA" id="ARBA00022723"/>
    </source>
</evidence>
<comment type="similarity">
    <text evidence="14">Belongs to the endonuclease V family.</text>
</comment>